<reference evidence="1 2" key="1">
    <citation type="journal article" date="2019" name="Nat. Commun.">
        <title>A new type of DNA phosphorothioation-based antiviral system in archaea.</title>
        <authorList>
            <person name="Xiong L."/>
            <person name="Liu S."/>
            <person name="Chen S."/>
            <person name="Xiao Y."/>
            <person name="Zhu B."/>
            <person name="Gao Y."/>
            <person name="Zhang Y."/>
            <person name="Chen B."/>
            <person name="Luo J."/>
            <person name="Deng Z."/>
            <person name="Chen X."/>
            <person name="Wang L."/>
            <person name="Chen S."/>
        </authorList>
    </citation>
    <scope>NUCLEOTIDE SEQUENCE [LARGE SCALE GENOMIC DNA]</scope>
    <source>
        <strain evidence="1 2">CBA1105</strain>
    </source>
</reference>
<dbReference type="EMBL" id="CP031310">
    <property type="protein sequence ID" value="QCC52051.1"/>
    <property type="molecule type" value="Genomic_DNA"/>
</dbReference>
<dbReference type="InterPro" id="IPR055551">
    <property type="entry name" value="DUF7127"/>
</dbReference>
<dbReference type="GeneID" id="39848756"/>
<organism evidence="1 2">
    <name type="scientific">Halapricum salinum</name>
    <dbReference type="NCBI Taxonomy" id="1457250"/>
    <lineage>
        <taxon>Archaea</taxon>
        <taxon>Methanobacteriati</taxon>
        <taxon>Methanobacteriota</taxon>
        <taxon>Stenosarchaea group</taxon>
        <taxon>Halobacteria</taxon>
        <taxon>Halobacteriales</taxon>
        <taxon>Haloarculaceae</taxon>
        <taxon>Halapricum</taxon>
    </lineage>
</organism>
<dbReference type="Proteomes" id="UP000296706">
    <property type="component" value="Chromosome"/>
</dbReference>
<evidence type="ECO:0000313" key="1">
    <source>
        <dbReference type="EMBL" id="QCC52051.1"/>
    </source>
</evidence>
<proteinExistence type="predicted"/>
<evidence type="ECO:0000313" key="2">
    <source>
        <dbReference type="Proteomes" id="UP000296706"/>
    </source>
</evidence>
<protein>
    <recommendedName>
        <fullName evidence="3">Hsp20/alpha crystallin family protein</fullName>
    </recommendedName>
</protein>
<dbReference type="STRING" id="1457250.GCA_000755225_00323"/>
<name>A0A4D6HEQ5_9EURY</name>
<keyword evidence="2" id="KW-1185">Reference proteome</keyword>
<dbReference type="AlphaFoldDB" id="A0A4D6HEQ5"/>
<dbReference type="Pfam" id="PF23444">
    <property type="entry name" value="DUF7127"/>
    <property type="match status" value="1"/>
</dbReference>
<evidence type="ECO:0008006" key="3">
    <source>
        <dbReference type="Google" id="ProtNLM"/>
    </source>
</evidence>
<gene>
    <name evidence="1" type="ORF">DV733_12810</name>
</gene>
<sequence length="76" mass="8158">MTETQQLGGDVPVRQYEYEESLVLAADLGVTEASAEIVGDTVIVVAGDEQYDLTVPEGEDARAFIKNGVLTVEVSR</sequence>
<dbReference type="OrthoDB" id="304071at2157"/>
<dbReference type="KEGG" id="hsn:DV733_12810"/>
<accession>A0A4D6HEQ5</accession>
<dbReference type="RefSeq" id="WP_049994347.1">
    <property type="nucleotide sequence ID" value="NZ_CP031310.1"/>
</dbReference>